<feature type="region of interest" description="Disordered" evidence="1">
    <location>
        <begin position="15"/>
        <end position="104"/>
    </location>
</feature>
<evidence type="ECO:0000256" key="1">
    <source>
        <dbReference type="SAM" id="MobiDB-lite"/>
    </source>
</evidence>
<feature type="compositionally biased region" description="Acidic residues" evidence="1">
    <location>
        <begin position="121"/>
        <end position="137"/>
    </location>
</feature>
<feature type="non-terminal residue" evidence="2">
    <location>
        <position position="1"/>
    </location>
</feature>
<dbReference type="AlphaFoldDB" id="A0A9W8MBW2"/>
<reference evidence="2" key="1">
    <citation type="submission" date="2022-06" db="EMBL/GenBank/DDBJ databases">
        <title>Genome Sequence of Candolleomyces eurysporus.</title>
        <authorList>
            <person name="Buettner E."/>
        </authorList>
    </citation>
    <scope>NUCLEOTIDE SEQUENCE</scope>
    <source>
        <strain evidence="2">VTCC 930004</strain>
    </source>
</reference>
<feature type="compositionally biased region" description="Acidic residues" evidence="1">
    <location>
        <begin position="46"/>
        <end position="57"/>
    </location>
</feature>
<protein>
    <submittedName>
        <fullName evidence="2">Uncharacterized protein</fullName>
    </submittedName>
</protein>
<dbReference type="OrthoDB" id="3247418at2759"/>
<dbReference type="Proteomes" id="UP001140091">
    <property type="component" value="Unassembled WGS sequence"/>
</dbReference>
<dbReference type="EMBL" id="JANBPK010001471">
    <property type="protein sequence ID" value="KAJ2922989.1"/>
    <property type="molecule type" value="Genomic_DNA"/>
</dbReference>
<evidence type="ECO:0000313" key="2">
    <source>
        <dbReference type="EMBL" id="KAJ2922989.1"/>
    </source>
</evidence>
<proteinExistence type="predicted"/>
<gene>
    <name evidence="2" type="ORF">H1R20_g14105</name>
</gene>
<keyword evidence="3" id="KW-1185">Reference proteome</keyword>
<feature type="compositionally biased region" description="Basic and acidic residues" evidence="1">
    <location>
        <begin position="154"/>
        <end position="169"/>
    </location>
</feature>
<name>A0A9W8MBW2_9AGAR</name>
<evidence type="ECO:0000313" key="3">
    <source>
        <dbReference type="Proteomes" id="UP001140091"/>
    </source>
</evidence>
<sequence>MPIPPHKIILQIFPQAQRDPLPLPELEDADDGTVLSDDPDELKLDPDDDDDELEAEIDGVATPKLDTTVDPELDNDNDDDEDAPKLDAPRPGPLIPGRTGYCRVGPAVGASAQLAANALDPESESEGEDEDEDDEPLDPSICGSDRGSRRGLNKKNEETKRKLVDHFREPPTTSLETEPSDSNAPARVTLPSQTALKRLAEHLVNLESSTSEPAVRLYDRVTVAVLRHYCQVMEIAMDPSASKRELFERCINESDEKKQGLIAHLAQDENLKLEKNAFLGQDVMEEVWSDMKSTVLPSWVTPVPSDWGTVRRGKLSADNWRIICCIHLPITLIRLFGQDSGRKKMIIDNFMDLVCAVRVATTDTISPNQIELYRSSILRYSLGVKALFTEHEVLPSHHAALHLGDVLENFGPKHAHDSPHYERYINFFHRMNNNHKLGKASPSPISEWHS</sequence>
<feature type="compositionally biased region" description="Acidic residues" evidence="1">
    <location>
        <begin position="69"/>
        <end position="82"/>
    </location>
</feature>
<feature type="region of interest" description="Disordered" evidence="1">
    <location>
        <begin position="118"/>
        <end position="187"/>
    </location>
</feature>
<feature type="compositionally biased region" description="Polar residues" evidence="1">
    <location>
        <begin position="171"/>
        <end position="183"/>
    </location>
</feature>
<organism evidence="2 3">
    <name type="scientific">Candolleomyces eurysporus</name>
    <dbReference type="NCBI Taxonomy" id="2828524"/>
    <lineage>
        <taxon>Eukaryota</taxon>
        <taxon>Fungi</taxon>
        <taxon>Dikarya</taxon>
        <taxon>Basidiomycota</taxon>
        <taxon>Agaricomycotina</taxon>
        <taxon>Agaricomycetes</taxon>
        <taxon>Agaricomycetidae</taxon>
        <taxon>Agaricales</taxon>
        <taxon>Agaricineae</taxon>
        <taxon>Psathyrellaceae</taxon>
        <taxon>Candolleomyces</taxon>
    </lineage>
</organism>
<comment type="caution">
    <text evidence="2">The sequence shown here is derived from an EMBL/GenBank/DDBJ whole genome shotgun (WGS) entry which is preliminary data.</text>
</comment>
<accession>A0A9W8MBW2</accession>